<evidence type="ECO:0000313" key="2">
    <source>
        <dbReference type="Proteomes" id="UP000714420"/>
    </source>
</evidence>
<evidence type="ECO:0008006" key="3">
    <source>
        <dbReference type="Google" id="ProtNLM"/>
    </source>
</evidence>
<protein>
    <recommendedName>
        <fullName evidence="3">Lipoprotein</fullName>
    </recommendedName>
</protein>
<accession>A0ABX2AQ43</accession>
<gene>
    <name evidence="1" type="ORF">HPS56_13085</name>
</gene>
<dbReference type="Proteomes" id="UP000714420">
    <property type="component" value="Unassembled WGS sequence"/>
</dbReference>
<evidence type="ECO:0000313" key="1">
    <source>
        <dbReference type="EMBL" id="NPD93245.1"/>
    </source>
</evidence>
<dbReference type="RefSeq" id="WP_172277524.1">
    <property type="nucleotide sequence ID" value="NZ_CASHFH010000023.1"/>
</dbReference>
<dbReference type="EMBL" id="JABKKF010000020">
    <property type="protein sequence ID" value="NPD93245.1"/>
    <property type="molecule type" value="Genomic_DNA"/>
</dbReference>
<organism evidence="1 2">
    <name type="scientific">Xylanibacter muris</name>
    <dbReference type="NCBI Taxonomy" id="2736290"/>
    <lineage>
        <taxon>Bacteria</taxon>
        <taxon>Pseudomonadati</taxon>
        <taxon>Bacteroidota</taxon>
        <taxon>Bacteroidia</taxon>
        <taxon>Bacteroidales</taxon>
        <taxon>Prevotellaceae</taxon>
        <taxon>Xylanibacter</taxon>
    </lineage>
</organism>
<sequence length="207" mass="23764">MKMANNTVYINRIIKKYMQALACMIFLFCMISCSKDENRFSRDYPCSFTFFTEYHQTSDLAKILNNPGLFVIVTSRQVNGITQLTVAHGYDNKPETIKLTTEKERRFDYTNMGANRSIIIGCTSFSEQRAYDAQCPYCLDTKSGVDYPLAFIDNGQKVKCSVCNRIYELTNGTCISGATTNESMRLKEYRVKVYMENVFPVIYVSNK</sequence>
<proteinExistence type="predicted"/>
<reference evidence="1 2" key="1">
    <citation type="submission" date="2020-05" db="EMBL/GenBank/DDBJ databases">
        <title>Distinct polysaccharide utilization as determinants for interspecies competition between intestinal Prevotella spp.</title>
        <authorList>
            <person name="Galvez E.J.C."/>
            <person name="Iljazovic A."/>
            <person name="Strowig T."/>
        </authorList>
    </citation>
    <scope>NUCLEOTIDE SEQUENCE [LARGE SCALE GENOMIC DNA]</scope>
    <source>
        <strain evidence="1 2">PMUR</strain>
    </source>
</reference>
<name>A0ABX2AQ43_9BACT</name>
<keyword evidence="2" id="KW-1185">Reference proteome</keyword>
<comment type="caution">
    <text evidence="1">The sequence shown here is derived from an EMBL/GenBank/DDBJ whole genome shotgun (WGS) entry which is preliminary data.</text>
</comment>